<name>X1RVX3_9ZZZZ</name>
<feature type="region of interest" description="Disordered" evidence="1">
    <location>
        <begin position="187"/>
        <end position="213"/>
    </location>
</feature>
<reference evidence="2" key="1">
    <citation type="journal article" date="2014" name="Front. Microbiol.">
        <title>High frequency of phylogenetically diverse reductive dehalogenase-homologous genes in deep subseafloor sedimentary metagenomes.</title>
        <authorList>
            <person name="Kawai M."/>
            <person name="Futagami T."/>
            <person name="Toyoda A."/>
            <person name="Takaki Y."/>
            <person name="Nishi S."/>
            <person name="Hori S."/>
            <person name="Arai W."/>
            <person name="Tsubouchi T."/>
            <person name="Morono Y."/>
            <person name="Uchiyama I."/>
            <person name="Ito T."/>
            <person name="Fujiyama A."/>
            <person name="Inagaki F."/>
            <person name="Takami H."/>
        </authorList>
    </citation>
    <scope>NUCLEOTIDE SEQUENCE</scope>
    <source>
        <strain evidence="2">Expedition CK06-06</strain>
    </source>
</reference>
<feature type="compositionally biased region" description="Basic and acidic residues" evidence="1">
    <location>
        <begin position="188"/>
        <end position="200"/>
    </location>
</feature>
<dbReference type="AlphaFoldDB" id="X1RVX3"/>
<dbReference type="EMBL" id="BARW01002094">
    <property type="protein sequence ID" value="GAI67350.1"/>
    <property type="molecule type" value="Genomic_DNA"/>
</dbReference>
<proteinExistence type="predicted"/>
<accession>X1RVX3</accession>
<feature type="region of interest" description="Disordered" evidence="1">
    <location>
        <begin position="301"/>
        <end position="352"/>
    </location>
</feature>
<evidence type="ECO:0000256" key="1">
    <source>
        <dbReference type="SAM" id="MobiDB-lite"/>
    </source>
</evidence>
<sequence>MPFTVGQYLTANDLKSQEDAHTLGNGVINGLKVIPTGPPDMDIHVEIGKAYVADTLVEKEVVTDLAVTAADLTNPRKDIVVCNSAGTLSIVAGTPEAALPDGNVGVYTLNPEPPSIPANSIILAEIWVPAGAAAITAAEIYDKRVSIADFLTHESATTGVHGVGAGTIAEVGDIAVDANLSAAGQDAITKRHDRSHDHSNALDGSPIDEAGVPNHMSKNKLAFTLNKILKGAGAGSNPTEVDMPAGAGLAVFGDGSDGDVSSAGNIDLTRDMFYNNLTINTGHTLDTKGYRVFVRGTLTNEGTLEREPRNGGSATSTTYGMGGGILPPGSLGGGPNGGNGGRNTAAGSSHGG</sequence>
<organism evidence="2">
    <name type="scientific">marine sediment metagenome</name>
    <dbReference type="NCBI Taxonomy" id="412755"/>
    <lineage>
        <taxon>unclassified sequences</taxon>
        <taxon>metagenomes</taxon>
        <taxon>ecological metagenomes</taxon>
    </lineage>
</organism>
<protein>
    <submittedName>
        <fullName evidence="2">Uncharacterized protein</fullName>
    </submittedName>
</protein>
<comment type="caution">
    <text evidence="2">The sequence shown here is derived from an EMBL/GenBank/DDBJ whole genome shotgun (WGS) entry which is preliminary data.</text>
</comment>
<gene>
    <name evidence="2" type="ORF">S12H4_06088</name>
</gene>
<feature type="non-terminal residue" evidence="2">
    <location>
        <position position="352"/>
    </location>
</feature>
<evidence type="ECO:0000313" key="2">
    <source>
        <dbReference type="EMBL" id="GAI67350.1"/>
    </source>
</evidence>
<feature type="compositionally biased region" description="Gly residues" evidence="1">
    <location>
        <begin position="320"/>
        <end position="341"/>
    </location>
</feature>